<feature type="transmembrane region" description="Helical" evidence="7">
    <location>
        <begin position="47"/>
        <end position="68"/>
    </location>
</feature>
<sequence length="428" mass="45749">MMLAFLGIVLFGTILIGLPVAFGMGLASASWLLFFQGMEPTVLARRIYFALSSFPLLAIPLFTMLGFLADRARMLPRLVVWLQMLLGRTRGGMAYVNVGASMLFAGISGTSVSDIASLGRVQIQLMTRAGYPVEYSAAITSATAIIGPIIPPSVAMIIYALAVGNVSVGGLFVGGAVPGLLFGLGFLVLAWWTTRRRGYGVLLERPRFSELVRQTVLVIPLLFLPVIIVGGIIFGVFTVTESAAIGVVYTVIVGFLSKPRLRLKDIYDAIIFSAVISSVAGMLLATGGIMSWLLTFNGVTQQLADFLISITTSPTVFMIIVMLALLVLGMMMDAVPLMIALAPLLAPVAQQYAIPDIQFGLLFVITCLIGLVTPPVGIVLFMTSSLSGVAVERLSWAIAPFVVWMIIVVLLVVLVPPLTTWLPAMLGF</sequence>
<feature type="transmembrane region" description="Helical" evidence="7">
    <location>
        <begin position="306"/>
        <end position="328"/>
    </location>
</feature>
<feature type="transmembrane region" description="Helical" evidence="7">
    <location>
        <begin position="269"/>
        <end position="294"/>
    </location>
</feature>
<dbReference type="RefSeq" id="WP_340329238.1">
    <property type="nucleotide sequence ID" value="NZ_JAZHOF010000003.1"/>
</dbReference>
<feature type="transmembrane region" description="Helical" evidence="7">
    <location>
        <begin position="242"/>
        <end position="257"/>
    </location>
</feature>
<keyword evidence="5 7" id="KW-1133">Transmembrane helix</keyword>
<dbReference type="InterPro" id="IPR010656">
    <property type="entry name" value="DctM"/>
</dbReference>
<dbReference type="PANTHER" id="PTHR33362:SF2">
    <property type="entry name" value="TRAP TRANSPORTER LARGE PERMEASE PROTEIN"/>
    <property type="match status" value="1"/>
</dbReference>
<feature type="transmembrane region" description="Helical" evidence="7">
    <location>
        <begin position="215"/>
        <end position="236"/>
    </location>
</feature>
<proteinExistence type="inferred from homology"/>
<dbReference type="EMBL" id="JAZHOF010000003">
    <property type="protein sequence ID" value="MEJ8571539.1"/>
    <property type="molecule type" value="Genomic_DNA"/>
</dbReference>
<dbReference type="Proteomes" id="UP001378188">
    <property type="component" value="Unassembled WGS sequence"/>
</dbReference>
<evidence type="ECO:0000256" key="5">
    <source>
        <dbReference type="ARBA" id="ARBA00022989"/>
    </source>
</evidence>
<dbReference type="InterPro" id="IPR004681">
    <property type="entry name" value="TRAP_DctM"/>
</dbReference>
<name>A0AAW9RQ54_9HYPH</name>
<evidence type="ECO:0000256" key="4">
    <source>
        <dbReference type="ARBA" id="ARBA00022692"/>
    </source>
</evidence>
<feature type="domain" description="TRAP C4-dicarboxylate transport system permease DctM subunit" evidence="8">
    <location>
        <begin position="8"/>
        <end position="417"/>
    </location>
</feature>
<evidence type="ECO:0000256" key="2">
    <source>
        <dbReference type="ARBA" id="ARBA00022475"/>
    </source>
</evidence>
<dbReference type="Pfam" id="PF06808">
    <property type="entry name" value="DctM"/>
    <property type="match status" value="1"/>
</dbReference>
<dbReference type="PANTHER" id="PTHR33362">
    <property type="entry name" value="SIALIC ACID TRAP TRANSPORTER PERMEASE PROTEIN SIAT-RELATED"/>
    <property type="match status" value="1"/>
</dbReference>
<evidence type="ECO:0000313" key="10">
    <source>
        <dbReference type="Proteomes" id="UP001378188"/>
    </source>
</evidence>
<comment type="function">
    <text evidence="7">Part of the tripartite ATP-independent periplasmic (TRAP) transport system.</text>
</comment>
<comment type="caution">
    <text evidence="9">The sequence shown here is derived from an EMBL/GenBank/DDBJ whole genome shotgun (WGS) entry which is preliminary data.</text>
</comment>
<organism evidence="9 10">
    <name type="scientific">Microbaculum marinum</name>
    <dbReference type="NCBI Taxonomy" id="1764581"/>
    <lineage>
        <taxon>Bacteria</taxon>
        <taxon>Pseudomonadati</taxon>
        <taxon>Pseudomonadota</taxon>
        <taxon>Alphaproteobacteria</taxon>
        <taxon>Hyphomicrobiales</taxon>
        <taxon>Tepidamorphaceae</taxon>
        <taxon>Microbaculum</taxon>
    </lineage>
</organism>
<evidence type="ECO:0000256" key="1">
    <source>
        <dbReference type="ARBA" id="ARBA00004429"/>
    </source>
</evidence>
<feature type="transmembrane region" description="Helical" evidence="7">
    <location>
        <begin position="394"/>
        <end position="415"/>
    </location>
</feature>
<feature type="transmembrane region" description="Helical" evidence="7">
    <location>
        <begin position="335"/>
        <end position="353"/>
    </location>
</feature>
<reference evidence="9 10" key="1">
    <citation type="submission" date="2024-02" db="EMBL/GenBank/DDBJ databases">
        <title>Genome analysis and characterization of Microbaculum marinisediminis sp. nov., isolated from marine sediment.</title>
        <authorList>
            <person name="Du Z.-J."/>
            <person name="Ye Y.-Q."/>
            <person name="Zhang Z.-R."/>
            <person name="Yuan S.-M."/>
            <person name="Zhang X.-Y."/>
        </authorList>
    </citation>
    <scope>NUCLEOTIDE SEQUENCE [LARGE SCALE GENOMIC DNA]</scope>
    <source>
        <strain evidence="9 10">SDUM1044001</strain>
    </source>
</reference>
<feature type="transmembrane region" description="Helical" evidence="7">
    <location>
        <begin position="135"/>
        <end position="162"/>
    </location>
</feature>
<comment type="caution">
    <text evidence="7">Lacks conserved residue(s) required for the propagation of feature annotation.</text>
</comment>
<dbReference type="GO" id="GO:0005886">
    <property type="term" value="C:plasma membrane"/>
    <property type="evidence" value="ECO:0007669"/>
    <property type="project" value="UniProtKB-SubCell"/>
</dbReference>
<keyword evidence="10" id="KW-1185">Reference proteome</keyword>
<accession>A0AAW9RQ54</accession>
<comment type="subcellular location">
    <subcellularLocation>
        <location evidence="1 7">Cell inner membrane</location>
        <topology evidence="1 7">Multi-pass membrane protein</topology>
    </subcellularLocation>
</comment>
<evidence type="ECO:0000256" key="6">
    <source>
        <dbReference type="ARBA" id="ARBA00023136"/>
    </source>
</evidence>
<dbReference type="GO" id="GO:0022857">
    <property type="term" value="F:transmembrane transporter activity"/>
    <property type="evidence" value="ECO:0007669"/>
    <property type="project" value="UniProtKB-UniRule"/>
</dbReference>
<keyword evidence="7" id="KW-0813">Transport</keyword>
<keyword evidence="6 7" id="KW-0472">Membrane</keyword>
<comment type="similarity">
    <text evidence="7">Belongs to the TRAP transporter large permease family.</text>
</comment>
<gene>
    <name evidence="9" type="ORF">V3328_08650</name>
</gene>
<dbReference type="PIRSF" id="PIRSF006066">
    <property type="entry name" value="HI0050"/>
    <property type="match status" value="1"/>
</dbReference>
<evidence type="ECO:0000256" key="3">
    <source>
        <dbReference type="ARBA" id="ARBA00022519"/>
    </source>
</evidence>
<evidence type="ECO:0000256" key="7">
    <source>
        <dbReference type="RuleBase" id="RU369079"/>
    </source>
</evidence>
<evidence type="ECO:0000259" key="8">
    <source>
        <dbReference type="Pfam" id="PF06808"/>
    </source>
</evidence>
<feature type="transmembrane region" description="Helical" evidence="7">
    <location>
        <begin position="168"/>
        <end position="194"/>
    </location>
</feature>
<evidence type="ECO:0000313" key="9">
    <source>
        <dbReference type="EMBL" id="MEJ8571539.1"/>
    </source>
</evidence>
<protein>
    <recommendedName>
        <fullName evidence="7">TRAP transporter large permease protein</fullName>
    </recommendedName>
</protein>
<dbReference type="NCBIfam" id="TIGR00786">
    <property type="entry name" value="dctM"/>
    <property type="match status" value="1"/>
</dbReference>
<feature type="transmembrane region" description="Helical" evidence="7">
    <location>
        <begin position="359"/>
        <end position="382"/>
    </location>
</feature>
<keyword evidence="4 7" id="KW-0812">Transmembrane</keyword>
<keyword evidence="2" id="KW-1003">Cell membrane</keyword>
<keyword evidence="3 7" id="KW-0997">Cell inner membrane</keyword>
<dbReference type="AlphaFoldDB" id="A0AAW9RQ54"/>
<comment type="subunit">
    <text evidence="7">The complex comprises the extracytoplasmic solute receptor protein and the two transmembrane proteins.</text>
</comment>